<dbReference type="InterPro" id="IPR012337">
    <property type="entry name" value="RNaseH-like_sf"/>
</dbReference>
<proteinExistence type="predicted"/>
<dbReference type="Proteomes" id="UP000825051">
    <property type="component" value="Chromosome"/>
</dbReference>
<feature type="compositionally biased region" description="Basic and acidic residues" evidence="1">
    <location>
        <begin position="250"/>
        <end position="261"/>
    </location>
</feature>
<dbReference type="PANTHER" id="PTHR47515:SF2">
    <property type="entry name" value="INTEGRASE CORE DOMAIN PROTEIN"/>
    <property type="match status" value="1"/>
</dbReference>
<evidence type="ECO:0000313" key="4">
    <source>
        <dbReference type="Proteomes" id="UP000825051"/>
    </source>
</evidence>
<dbReference type="PANTHER" id="PTHR47515">
    <property type="entry name" value="LOW CALCIUM RESPONSE LOCUS PROTEIN T"/>
    <property type="match status" value="1"/>
</dbReference>
<reference evidence="3" key="1">
    <citation type="submission" date="2021-08" db="EMBL/GenBank/DDBJ databases">
        <title>Genome of a novel bacterium of the phylum Verrucomicrobia, Oleiharenicola sp. KSB-15.</title>
        <authorList>
            <person name="Chung J.-H."/>
            <person name="Ahn J.-H."/>
            <person name="Yoon Y."/>
            <person name="Kim D.-Y."/>
            <person name="An S.-H."/>
            <person name="Park I."/>
            <person name="Yeon J."/>
        </authorList>
    </citation>
    <scope>NUCLEOTIDE SEQUENCE</scope>
    <source>
        <strain evidence="3">KSB-15</strain>
    </source>
</reference>
<dbReference type="InterPro" id="IPR009057">
    <property type="entry name" value="Homeodomain-like_sf"/>
</dbReference>
<gene>
    <name evidence="3" type="ORF">K0B96_02605</name>
</gene>
<organism evidence="3 4">
    <name type="scientific">Horticoccus luteus</name>
    <dbReference type="NCBI Taxonomy" id="2862869"/>
    <lineage>
        <taxon>Bacteria</taxon>
        <taxon>Pseudomonadati</taxon>
        <taxon>Verrucomicrobiota</taxon>
        <taxon>Opitutia</taxon>
        <taxon>Opitutales</taxon>
        <taxon>Opitutaceae</taxon>
        <taxon>Horticoccus</taxon>
    </lineage>
</organism>
<evidence type="ECO:0000256" key="1">
    <source>
        <dbReference type="SAM" id="MobiDB-lite"/>
    </source>
</evidence>
<dbReference type="SUPFAM" id="SSF46689">
    <property type="entry name" value="Homeodomain-like"/>
    <property type="match status" value="1"/>
</dbReference>
<feature type="region of interest" description="Disordered" evidence="1">
    <location>
        <begin position="242"/>
        <end position="271"/>
    </location>
</feature>
<evidence type="ECO:0000259" key="2">
    <source>
        <dbReference type="PROSITE" id="PS50994"/>
    </source>
</evidence>
<protein>
    <submittedName>
        <fullName evidence="3">Integrase core domain-containing protein</fullName>
    </submittedName>
</protein>
<dbReference type="Pfam" id="PF13565">
    <property type="entry name" value="HTH_32"/>
    <property type="match status" value="1"/>
</dbReference>
<dbReference type="SUPFAM" id="SSF53098">
    <property type="entry name" value="Ribonuclease H-like"/>
    <property type="match status" value="1"/>
</dbReference>
<dbReference type="GO" id="GO:0003676">
    <property type="term" value="F:nucleic acid binding"/>
    <property type="evidence" value="ECO:0007669"/>
    <property type="project" value="InterPro"/>
</dbReference>
<dbReference type="InterPro" id="IPR036397">
    <property type="entry name" value="RNaseH_sf"/>
</dbReference>
<sequence length="411" mass="47142">MPWKTTTPMEEIIRFVSLAQTDRFTITDLCEQFNISRKTAYKHLERYAEGGLAALSPRSHRPHRFPQRTDAQIEKLVLAERRLHRTWGPKKIQDLLETKHGVERPPACSTIGEILRRHGQSVKRRRRPGVYPALNQALTVPNQPNQVWTVDFKGWFLLGNNQRCDPLTICDRYSHYVMAVRGQPDQQFRRTLGTFRALMRQTGLPEIIRVDLGSPFASTGLGRLSALSVWWIEQGIEVEFTRPASPQDNGSHERMHRDLKAEATQPPSPTFTAQQRRFERWRHTYNHERPHEALNLQRPAEVYRPSTRRLNEHDKPIVYAPEFEVKVVSTSGHVAHEGKNYHLGEAFAGKRVGLRRAPDGQTELHFANILLGHLRFDAEGGRFKPTAYVAPFRPIHPEKGGSQAPSLKPSP</sequence>
<dbReference type="InterPro" id="IPR001584">
    <property type="entry name" value="Integrase_cat-core"/>
</dbReference>
<dbReference type="PROSITE" id="PS50994">
    <property type="entry name" value="INTEGRASE"/>
    <property type="match status" value="1"/>
</dbReference>
<name>A0A8F9XLS7_9BACT</name>
<dbReference type="KEGG" id="ole:K0B96_02605"/>
<dbReference type="AlphaFoldDB" id="A0A8F9XLS7"/>
<keyword evidence="4" id="KW-1185">Reference proteome</keyword>
<feature type="domain" description="Integrase catalytic" evidence="2">
    <location>
        <begin position="140"/>
        <end position="307"/>
    </location>
</feature>
<dbReference type="RefSeq" id="WP_220163504.1">
    <property type="nucleotide sequence ID" value="NZ_CP080507.1"/>
</dbReference>
<evidence type="ECO:0000313" key="3">
    <source>
        <dbReference type="EMBL" id="QYM79526.1"/>
    </source>
</evidence>
<dbReference type="EMBL" id="CP080507">
    <property type="protein sequence ID" value="QYM79526.1"/>
    <property type="molecule type" value="Genomic_DNA"/>
</dbReference>
<accession>A0A8F9XLS7</accession>
<dbReference type="GO" id="GO:0015074">
    <property type="term" value="P:DNA integration"/>
    <property type="evidence" value="ECO:0007669"/>
    <property type="project" value="InterPro"/>
</dbReference>
<dbReference type="Gene3D" id="3.30.420.10">
    <property type="entry name" value="Ribonuclease H-like superfamily/Ribonuclease H"/>
    <property type="match status" value="1"/>
</dbReference>
<dbReference type="Pfam" id="PF13683">
    <property type="entry name" value="rve_3"/>
    <property type="match status" value="1"/>
</dbReference>